<keyword evidence="3" id="KW-1185">Reference proteome</keyword>
<gene>
    <name evidence="2" type="ORF">GFD25_05210</name>
</gene>
<dbReference type="EMBL" id="WHZW01000008">
    <property type="protein sequence ID" value="NEG89396.1"/>
    <property type="molecule type" value="Genomic_DNA"/>
</dbReference>
<evidence type="ECO:0000313" key="3">
    <source>
        <dbReference type="Proteomes" id="UP000469194"/>
    </source>
</evidence>
<sequence>MNNLTVRPSRIVRPVAALAATMLCAGLAGCGTPSATPSTASRTGTTTGITCTGRDSHAQYDWQWFDTIDDLTASSDRIVYARIVSCAEPPAKDDGYDTTIKAEVLGAVNGSDTDDDASLPKAGDVISMHGYTASGSGAGKLTVGGEYVFFLSYHDDTYAQLTPALSTFEVKDADRNTPTNIRNADGSFPLSAAIAVKLGISDENKLTVSEPVSDDDVRRMAAVNRAVGFDDDMTHDDDVVNSSRASWWSTATADKDGNVVPPATTATMSPAPVPVGKYRLTMVCSGTGGFDAELTIDGADTRHKTLACTPDDVTSDIIDMTVTDAGEQSWIRFTPTDDTKAAGGFRFDKIG</sequence>
<evidence type="ECO:0000313" key="2">
    <source>
        <dbReference type="EMBL" id="NEG89396.1"/>
    </source>
</evidence>
<keyword evidence="1" id="KW-0732">Signal</keyword>
<name>A0A6N9Z4M7_9BIFI</name>
<evidence type="ECO:0000256" key="1">
    <source>
        <dbReference type="SAM" id="SignalP"/>
    </source>
</evidence>
<dbReference type="RefSeq" id="WP_163230634.1">
    <property type="nucleotide sequence ID" value="NZ_WHZW01000008.1"/>
</dbReference>
<reference evidence="2 3" key="1">
    <citation type="submission" date="2019-10" db="EMBL/GenBank/DDBJ databases">
        <title>Bifidobacterium from non-human primates.</title>
        <authorList>
            <person name="Modesto M."/>
        </authorList>
    </citation>
    <scope>NUCLEOTIDE SEQUENCE [LARGE SCALE GENOMIC DNA]</scope>
    <source>
        <strain evidence="2 3">TRE17</strain>
    </source>
</reference>
<dbReference type="AlphaFoldDB" id="A0A6N9Z4M7"/>
<accession>A0A6N9Z4M7</accession>
<organism evidence="2 3">
    <name type="scientific">Bifidobacterium aerophilum</name>
    <dbReference type="NCBI Taxonomy" id="1798155"/>
    <lineage>
        <taxon>Bacteria</taxon>
        <taxon>Bacillati</taxon>
        <taxon>Actinomycetota</taxon>
        <taxon>Actinomycetes</taxon>
        <taxon>Bifidobacteriales</taxon>
        <taxon>Bifidobacteriaceae</taxon>
        <taxon>Bifidobacterium</taxon>
    </lineage>
</organism>
<evidence type="ECO:0008006" key="4">
    <source>
        <dbReference type="Google" id="ProtNLM"/>
    </source>
</evidence>
<dbReference type="Proteomes" id="UP000469194">
    <property type="component" value="Unassembled WGS sequence"/>
</dbReference>
<protein>
    <recommendedName>
        <fullName evidence="4">DUF5067 domain-containing protein</fullName>
    </recommendedName>
</protein>
<feature type="signal peptide" evidence="1">
    <location>
        <begin position="1"/>
        <end position="19"/>
    </location>
</feature>
<proteinExistence type="predicted"/>
<feature type="chain" id="PRO_5038875628" description="DUF5067 domain-containing protein" evidence="1">
    <location>
        <begin position="20"/>
        <end position="351"/>
    </location>
</feature>
<dbReference type="PROSITE" id="PS51257">
    <property type="entry name" value="PROKAR_LIPOPROTEIN"/>
    <property type="match status" value="1"/>
</dbReference>
<comment type="caution">
    <text evidence="2">The sequence shown here is derived from an EMBL/GenBank/DDBJ whole genome shotgun (WGS) entry which is preliminary data.</text>
</comment>